<feature type="domain" description="RPAP1 N-terminal" evidence="7">
    <location>
        <begin position="231"/>
        <end position="273"/>
    </location>
</feature>
<evidence type="ECO:0000313" key="9">
    <source>
        <dbReference type="EMBL" id="CAB3986946.1"/>
    </source>
</evidence>
<evidence type="ECO:0000256" key="2">
    <source>
        <dbReference type="ARBA" id="ARBA00009953"/>
    </source>
</evidence>
<dbReference type="Pfam" id="PF08621">
    <property type="entry name" value="RPAP1_N"/>
    <property type="match status" value="1"/>
</dbReference>
<dbReference type="InterPro" id="IPR039913">
    <property type="entry name" value="RPAP1/Rba50"/>
</dbReference>
<feature type="domain" description="RPAP1/MINIYO-like TPR repeats" evidence="8">
    <location>
        <begin position="1125"/>
        <end position="1350"/>
    </location>
</feature>
<dbReference type="InterPro" id="IPR013929">
    <property type="entry name" value="RPAP1_C"/>
</dbReference>
<evidence type="ECO:0000313" key="10">
    <source>
        <dbReference type="Proteomes" id="UP001152795"/>
    </source>
</evidence>
<feature type="compositionally biased region" description="Polar residues" evidence="5">
    <location>
        <begin position="85"/>
        <end position="94"/>
    </location>
</feature>
<dbReference type="OrthoDB" id="348201at2759"/>
<evidence type="ECO:0000256" key="3">
    <source>
        <dbReference type="ARBA" id="ARBA00023163"/>
    </source>
</evidence>
<dbReference type="PANTHER" id="PTHR21483">
    <property type="entry name" value="RNA POLYMERASE II-ASSOCIATED PROTEIN 1"/>
    <property type="match status" value="1"/>
</dbReference>
<dbReference type="Pfam" id="PF08620">
    <property type="entry name" value="RPAP1_C"/>
    <property type="match status" value="1"/>
</dbReference>
<feature type="domain" description="RPAP1 C-terminal" evidence="6">
    <location>
        <begin position="364"/>
        <end position="428"/>
    </location>
</feature>
<evidence type="ECO:0000259" key="7">
    <source>
        <dbReference type="Pfam" id="PF08621"/>
    </source>
</evidence>
<reference evidence="9" key="1">
    <citation type="submission" date="2020-04" db="EMBL/GenBank/DDBJ databases">
        <authorList>
            <person name="Alioto T."/>
            <person name="Alioto T."/>
            <person name="Gomez Garrido J."/>
        </authorList>
    </citation>
    <scope>NUCLEOTIDE SEQUENCE</scope>
    <source>
        <strain evidence="9">A484AB</strain>
    </source>
</reference>
<dbReference type="PANTHER" id="PTHR21483:SF18">
    <property type="entry name" value="RNA POLYMERASE II-ASSOCIATED PROTEIN 1"/>
    <property type="match status" value="1"/>
</dbReference>
<evidence type="ECO:0000259" key="8">
    <source>
        <dbReference type="Pfam" id="PF25766"/>
    </source>
</evidence>
<organism evidence="9 10">
    <name type="scientific">Paramuricea clavata</name>
    <name type="common">Red gorgonian</name>
    <name type="synonym">Violescent sea-whip</name>
    <dbReference type="NCBI Taxonomy" id="317549"/>
    <lineage>
        <taxon>Eukaryota</taxon>
        <taxon>Metazoa</taxon>
        <taxon>Cnidaria</taxon>
        <taxon>Anthozoa</taxon>
        <taxon>Octocorallia</taxon>
        <taxon>Malacalcyonacea</taxon>
        <taxon>Plexauridae</taxon>
        <taxon>Paramuricea</taxon>
    </lineage>
</organism>
<evidence type="ECO:0000256" key="1">
    <source>
        <dbReference type="ARBA" id="ARBA00004123"/>
    </source>
</evidence>
<dbReference type="InterPro" id="IPR013930">
    <property type="entry name" value="RPAP1_N"/>
</dbReference>
<feature type="region of interest" description="Disordered" evidence="5">
    <location>
        <begin position="72"/>
        <end position="103"/>
    </location>
</feature>
<evidence type="ECO:0000259" key="6">
    <source>
        <dbReference type="Pfam" id="PF08620"/>
    </source>
</evidence>
<sequence>MYSRPGRGENEEDLLRIQQEFLSQGVNPAASVSHSAPERSDLSEDNTCEKRPHERDVVQLQGNENVEVFPNIPRKKSKFKDKHTSLQSKQQNRAGHTDLDGADLLESQDKHVTVLLSKIMERDTRTCPIVMPSVTPKGFPSVLHRNTVELACSEDQNNSRKSLFAKQFAKSEEKDFGILTGPQPASRCEDGDIDEDMMDDDSSFFHPMLITGEGLQGSDAGQPSAAMTELRQIHEENLKTLSSMSEKEIMEEQAKLKQMIDPSILKFLQEKRKQPKSITTIENDSQLCEDDEGIDSILVDDVTTGDDQEQSKFQEEGGAVVDVAKDILGTNISEKWLHMDQVEAEKLEWMKKSPSVKKSGTNEQARFDFDGNVLTGSEGIPEYVGLHHHGDEPDRAGYTLEELFLLSRSNFLQQRVLAINTLAKIIEKDRSGVYRGHLDQDLLPLILDAGLPFLLRWSLDDNTDSLIAASVSCFTALLVTQQDEAAADLLCFGWYRGKELPCLCPTEIKDPGEGSSNLPDVDVVRQDLIKGLLQMRYLPRLRYILEVCRPASPVVLNILDILTRIARHSTEAAHSVAKCPRLLETVLVQFLPSSWKAKESAVAVTDVYGYPLVKALKLFRVLCCAGKYLADTLITKFGLITKILRFITVPAEQMMLDVTEALQLATESFTIWSTCISYGLACEGFSNVYSHILTQVQGLASLPVRDQSQPSTACACALVDLVEAVTHVAGSKAELQAQLTTHLAEDNLPGSIDASHLPPSPIDWSHVTGLLPLIGHCVQMLKEQFVSLEESVAKEESFLLLSRVFNLLASFYQKLVTQPFYSPVECLEEIEKFLVNEICVPILQSKSLEILLDKMRDYTSYYVSEISTVGRARVANLPDYGCPLGQDNCSNQTGLPRCLHKGTPFPFLLSFARLSMVITSCHKGLTSKFLKFVTNETIVQYLKSNSTPGQNNSESQCFFVKVEQHFQYFLIKLFYNILLQNGSMDGQLTALYHTTSLLLFSRLFPGDEFYAHDLMSVVLFNSAFFHESKDECATAITSNMSEMGIESEAVVNDATTRKQKSFSRGELLSEAYKDLLPVRSTFISSFAQMRHALAKSRARSLHQPQNITTFLLPLVDGTMLPVDWMFLPLVDLHNTAVKCELLSKPQQDRLASASSSIVKRTLQWVLLLEEWRPVVLHKVSCTAKIARLMCTFLTGSDLFLDNLIHNYLKSLLHSYTHSSLLACLDFNSHIPGITSFYDLFISFVGQYEAVSFGDALFSSFLLLPLQQRYNNMFRKAVWNEHTGVFRSFGLAFDEVPVPIEYYLFPPESSFEILILQLRALAAGALRQNWSPVFYLIAVHHMSTYIFTKPEDMNSFNQKLKLMNQVLLINDQDIKNDIICYQKPSPDSPKGFQKFSVLPPTRELLLRNKHEPEEAWRVWNKET</sequence>
<comment type="subcellular location">
    <subcellularLocation>
        <location evidence="1">Nucleus</location>
    </subcellularLocation>
</comment>
<keyword evidence="3" id="KW-0804">Transcription</keyword>
<feature type="compositionally biased region" description="Polar residues" evidence="5">
    <location>
        <begin position="21"/>
        <end position="34"/>
    </location>
</feature>
<evidence type="ECO:0000256" key="5">
    <source>
        <dbReference type="SAM" id="MobiDB-lite"/>
    </source>
</evidence>
<feature type="region of interest" description="Disordered" evidence="5">
    <location>
        <begin position="21"/>
        <end position="53"/>
    </location>
</feature>
<comment type="caution">
    <text evidence="9">The sequence shown here is derived from an EMBL/GenBank/DDBJ whole genome shotgun (WGS) entry which is preliminary data.</text>
</comment>
<accession>A0A6S7GE15</accession>
<name>A0A6S7GE15_PARCT</name>
<dbReference type="InterPro" id="IPR057989">
    <property type="entry name" value="TPR_RPAP1/MINIYO-like"/>
</dbReference>
<gene>
    <name evidence="9" type="ORF">PACLA_8A069636</name>
</gene>
<dbReference type="EMBL" id="CACRXK020001096">
    <property type="protein sequence ID" value="CAB3986946.1"/>
    <property type="molecule type" value="Genomic_DNA"/>
</dbReference>
<dbReference type="Pfam" id="PF25766">
    <property type="entry name" value="TPR_RPAP1"/>
    <property type="match status" value="1"/>
</dbReference>
<evidence type="ECO:0000256" key="4">
    <source>
        <dbReference type="ARBA" id="ARBA00023242"/>
    </source>
</evidence>
<proteinExistence type="inferred from homology"/>
<protein>
    <submittedName>
        <fullName evidence="9">Uncharacterized protein</fullName>
    </submittedName>
</protein>
<dbReference type="GO" id="GO:0006366">
    <property type="term" value="P:transcription by RNA polymerase II"/>
    <property type="evidence" value="ECO:0007669"/>
    <property type="project" value="InterPro"/>
</dbReference>
<keyword evidence="10" id="KW-1185">Reference proteome</keyword>
<feature type="compositionally biased region" description="Basic and acidic residues" evidence="5">
    <location>
        <begin position="36"/>
        <end position="53"/>
    </location>
</feature>
<keyword evidence="4" id="KW-0539">Nucleus</keyword>
<comment type="similarity">
    <text evidence="2">Belongs to the RPAP1 family.</text>
</comment>
<dbReference type="Proteomes" id="UP001152795">
    <property type="component" value="Unassembled WGS sequence"/>
</dbReference>